<dbReference type="Pfam" id="PF03372">
    <property type="entry name" value="Exo_endo_phos"/>
    <property type="match status" value="1"/>
</dbReference>
<dbReference type="InterPro" id="IPR036691">
    <property type="entry name" value="Endo/exonu/phosph_ase_sf"/>
</dbReference>
<protein>
    <recommendedName>
        <fullName evidence="1">Endonuclease/exonuclease/phosphatase domain-containing protein</fullName>
    </recommendedName>
</protein>
<name>A0A193LFY1_9GAMM</name>
<dbReference type="SUPFAM" id="SSF56219">
    <property type="entry name" value="DNase I-like"/>
    <property type="match status" value="1"/>
</dbReference>
<dbReference type="KEGG" id="woc:BA177_09330"/>
<gene>
    <name evidence="2" type="ORF">BA177_09330</name>
</gene>
<dbReference type="Proteomes" id="UP000092695">
    <property type="component" value="Chromosome"/>
</dbReference>
<dbReference type="RefSeq" id="WP_068615650.1">
    <property type="nucleotide sequence ID" value="NZ_CP016268.1"/>
</dbReference>
<dbReference type="STRING" id="1548547.BA177_09330"/>
<organism evidence="2 3">
    <name type="scientific">Woeseia oceani</name>
    <dbReference type="NCBI Taxonomy" id="1548547"/>
    <lineage>
        <taxon>Bacteria</taxon>
        <taxon>Pseudomonadati</taxon>
        <taxon>Pseudomonadota</taxon>
        <taxon>Gammaproteobacteria</taxon>
        <taxon>Woeseiales</taxon>
        <taxon>Woeseiaceae</taxon>
        <taxon>Woeseia</taxon>
    </lineage>
</organism>
<dbReference type="GO" id="GO:0006281">
    <property type="term" value="P:DNA repair"/>
    <property type="evidence" value="ECO:0007669"/>
    <property type="project" value="InterPro"/>
</dbReference>
<evidence type="ECO:0000313" key="2">
    <source>
        <dbReference type="EMBL" id="ANO51373.1"/>
    </source>
</evidence>
<sequence length="232" mass="26372">MRIITWNVRHGGGDRARSFAEQLVSLSPDIAIITEYRNGPTGAHIKHVMERAGLFYFSDVSTPARLNTVLLCSRTPFEERQLDSLGDEAHRCSWVRVEGINILGFYFPQNREKANVFDAICGLDSGVLVEQSLLIGDFNTGRHFVDEREKTFHCTEYFDRLEGLGWIDTWRSRNETAREFSWFSNVGNGFRLDHAFASPRLNMRIESVGYNHEVRKAGLSDHSAMIVDVGKG</sequence>
<dbReference type="InterPro" id="IPR037493">
    <property type="entry name" value="ExoIII-like"/>
</dbReference>
<dbReference type="PANTHER" id="PTHR43250">
    <property type="entry name" value="EXODEOXYRIBONUCLEASE III"/>
    <property type="match status" value="1"/>
</dbReference>
<evidence type="ECO:0000259" key="1">
    <source>
        <dbReference type="Pfam" id="PF03372"/>
    </source>
</evidence>
<dbReference type="EMBL" id="CP016268">
    <property type="protein sequence ID" value="ANO51373.1"/>
    <property type="molecule type" value="Genomic_DNA"/>
</dbReference>
<dbReference type="PANTHER" id="PTHR43250:SF2">
    <property type="entry name" value="EXODEOXYRIBONUCLEASE III"/>
    <property type="match status" value="1"/>
</dbReference>
<keyword evidence="3" id="KW-1185">Reference proteome</keyword>
<dbReference type="InterPro" id="IPR005135">
    <property type="entry name" value="Endo/exonuclease/phosphatase"/>
</dbReference>
<dbReference type="Gene3D" id="3.60.10.10">
    <property type="entry name" value="Endonuclease/exonuclease/phosphatase"/>
    <property type="match status" value="1"/>
</dbReference>
<reference evidence="2 3" key="1">
    <citation type="submission" date="2016-06" db="EMBL/GenBank/DDBJ databases">
        <title>Complete genome sequence of a deep-branching marine Gamma Proteobacterium Woeseia oceani type strain XK5.</title>
        <authorList>
            <person name="Mu D."/>
            <person name="Du Z."/>
        </authorList>
    </citation>
    <scope>NUCLEOTIDE SEQUENCE [LARGE SCALE GENOMIC DNA]</scope>
    <source>
        <strain evidence="2 3">XK5</strain>
    </source>
</reference>
<evidence type="ECO:0000313" key="3">
    <source>
        <dbReference type="Proteomes" id="UP000092695"/>
    </source>
</evidence>
<proteinExistence type="predicted"/>
<dbReference type="AlphaFoldDB" id="A0A193LFY1"/>
<accession>A0A193LFY1</accession>
<feature type="domain" description="Endonuclease/exonuclease/phosphatase" evidence="1">
    <location>
        <begin position="4"/>
        <end position="222"/>
    </location>
</feature>
<dbReference type="OrthoDB" id="9803914at2"/>
<dbReference type="GO" id="GO:0008311">
    <property type="term" value="F:double-stranded DNA 3'-5' DNA exonuclease activity"/>
    <property type="evidence" value="ECO:0007669"/>
    <property type="project" value="InterPro"/>
</dbReference>